<evidence type="ECO:0000313" key="5">
    <source>
        <dbReference type="EMBL" id="RXS75630.1"/>
    </source>
</evidence>
<dbReference type="PANTHER" id="PTHR10695:SF46">
    <property type="entry name" value="BIFUNCTIONAL COENZYME A SYNTHASE-RELATED"/>
    <property type="match status" value="1"/>
</dbReference>
<comment type="subcellular location">
    <subcellularLocation>
        <location evidence="3">Cytoplasm</location>
    </subcellularLocation>
</comment>
<dbReference type="EMBL" id="SDKC01000001">
    <property type="protein sequence ID" value="RXS75630.1"/>
    <property type="molecule type" value="Genomic_DNA"/>
</dbReference>
<dbReference type="GO" id="GO:0005737">
    <property type="term" value="C:cytoplasm"/>
    <property type="evidence" value="ECO:0007669"/>
    <property type="project" value="UniProtKB-SubCell"/>
</dbReference>
<dbReference type="GO" id="GO:0004140">
    <property type="term" value="F:dephospho-CoA kinase activity"/>
    <property type="evidence" value="ECO:0007669"/>
    <property type="project" value="UniProtKB-UniRule"/>
</dbReference>
<dbReference type="NCBIfam" id="TIGR00152">
    <property type="entry name" value="dephospho-CoA kinase"/>
    <property type="match status" value="1"/>
</dbReference>
<accession>A0A4Q1RIR1</accession>
<keyword evidence="3 5" id="KW-0808">Transferase</keyword>
<dbReference type="GO" id="GO:0005524">
    <property type="term" value="F:ATP binding"/>
    <property type="evidence" value="ECO:0007669"/>
    <property type="project" value="UniProtKB-UniRule"/>
</dbReference>
<comment type="pathway">
    <text evidence="3">Cofactor biosynthesis; coenzyme A biosynthesis; CoA from (R)-pantothenate: step 5/5.</text>
</comment>
<proteinExistence type="inferred from homology"/>
<keyword evidence="3 5" id="KW-0418">Kinase</keyword>
<dbReference type="InterPro" id="IPR027417">
    <property type="entry name" value="P-loop_NTPase"/>
</dbReference>
<sequence length="202" mass="23286">MKVIGVTGGVGAGKSEVLGYIAGNWNATVVEADEVGYLVMRPGKACYSAIVDLFGVGILKEDETLDREQIAKIVFEDKEMLAKMNAIVHPAVKEYIRKAIKREEENETDIFIVEAALLIEDKYDEICDELWYIYADEETRMERLKQNRGYSEEKCRSIFRNQLSEEEFSNHCDFEIDNSGDFKETKEQIQQKMQRMQIDETM</sequence>
<organism evidence="5 6">
    <name type="scientific">Blautia faecicola</name>
    <dbReference type="NCBI Taxonomy" id="2509240"/>
    <lineage>
        <taxon>Bacteria</taxon>
        <taxon>Bacillati</taxon>
        <taxon>Bacillota</taxon>
        <taxon>Clostridia</taxon>
        <taxon>Lachnospirales</taxon>
        <taxon>Lachnospiraceae</taxon>
        <taxon>Blautia</taxon>
    </lineage>
</organism>
<dbReference type="Proteomes" id="UP000290106">
    <property type="component" value="Unassembled WGS sequence"/>
</dbReference>
<keyword evidence="3" id="KW-0963">Cytoplasm</keyword>
<dbReference type="RefSeq" id="WP_129258025.1">
    <property type="nucleotide sequence ID" value="NZ_JBGKFY010000002.1"/>
</dbReference>
<feature type="binding site" evidence="3">
    <location>
        <begin position="11"/>
        <end position="16"/>
    </location>
    <ligand>
        <name>ATP</name>
        <dbReference type="ChEBI" id="CHEBI:30616"/>
    </ligand>
</feature>
<dbReference type="Gene3D" id="3.40.50.300">
    <property type="entry name" value="P-loop containing nucleotide triphosphate hydrolases"/>
    <property type="match status" value="1"/>
</dbReference>
<evidence type="ECO:0000256" key="1">
    <source>
        <dbReference type="ARBA" id="ARBA00022741"/>
    </source>
</evidence>
<gene>
    <name evidence="3" type="primary">coaE</name>
    <name evidence="5" type="ORF">ETP43_10660</name>
</gene>
<evidence type="ECO:0000256" key="2">
    <source>
        <dbReference type="ARBA" id="ARBA00022840"/>
    </source>
</evidence>
<evidence type="ECO:0000313" key="6">
    <source>
        <dbReference type="Proteomes" id="UP000290106"/>
    </source>
</evidence>
<keyword evidence="3" id="KW-0173">Coenzyme A biosynthesis</keyword>
<evidence type="ECO:0000256" key="3">
    <source>
        <dbReference type="HAMAP-Rule" id="MF_00376"/>
    </source>
</evidence>
<dbReference type="PROSITE" id="PS51219">
    <property type="entry name" value="DPCK"/>
    <property type="match status" value="1"/>
</dbReference>
<name>A0A4Q1RIR1_9FIRM</name>
<protein>
    <recommendedName>
        <fullName evidence="3 4">Dephospho-CoA kinase</fullName>
        <ecNumber evidence="3 4">2.7.1.24</ecNumber>
    </recommendedName>
    <alternativeName>
        <fullName evidence="3">Dephosphocoenzyme A kinase</fullName>
    </alternativeName>
</protein>
<evidence type="ECO:0000256" key="4">
    <source>
        <dbReference type="NCBIfam" id="TIGR00152"/>
    </source>
</evidence>
<dbReference type="OrthoDB" id="9812943at2"/>
<dbReference type="EC" id="2.7.1.24" evidence="3 4"/>
<dbReference type="UniPathway" id="UPA00241">
    <property type="reaction ID" value="UER00356"/>
</dbReference>
<dbReference type="InterPro" id="IPR001977">
    <property type="entry name" value="Depp_CoAkinase"/>
</dbReference>
<dbReference type="Pfam" id="PF01121">
    <property type="entry name" value="CoaE"/>
    <property type="match status" value="1"/>
</dbReference>
<keyword evidence="2 3" id="KW-0067">ATP-binding</keyword>
<comment type="catalytic activity">
    <reaction evidence="3">
        <text>3'-dephospho-CoA + ATP = ADP + CoA + H(+)</text>
        <dbReference type="Rhea" id="RHEA:18245"/>
        <dbReference type="ChEBI" id="CHEBI:15378"/>
        <dbReference type="ChEBI" id="CHEBI:30616"/>
        <dbReference type="ChEBI" id="CHEBI:57287"/>
        <dbReference type="ChEBI" id="CHEBI:57328"/>
        <dbReference type="ChEBI" id="CHEBI:456216"/>
        <dbReference type="EC" id="2.7.1.24"/>
    </reaction>
</comment>
<comment type="function">
    <text evidence="3">Catalyzes the phosphorylation of the 3'-hydroxyl group of dephosphocoenzyme A to form coenzyme A.</text>
</comment>
<comment type="similarity">
    <text evidence="3">Belongs to the CoaE family.</text>
</comment>
<dbReference type="AlphaFoldDB" id="A0A4Q1RIR1"/>
<reference evidence="5 6" key="1">
    <citation type="submission" date="2019-01" db="EMBL/GenBank/DDBJ databases">
        <title>Blautia sp. nov. KGMB01111 isolated human feces.</title>
        <authorList>
            <person name="Park J.-E."/>
            <person name="Kim J.-S."/>
            <person name="Park S.-H."/>
        </authorList>
    </citation>
    <scope>NUCLEOTIDE SEQUENCE [LARGE SCALE GENOMIC DNA]</scope>
    <source>
        <strain evidence="5 6">KGMB01111</strain>
    </source>
</reference>
<keyword evidence="6" id="KW-1185">Reference proteome</keyword>
<keyword evidence="1 3" id="KW-0547">Nucleotide-binding</keyword>
<dbReference type="GO" id="GO:0015937">
    <property type="term" value="P:coenzyme A biosynthetic process"/>
    <property type="evidence" value="ECO:0007669"/>
    <property type="project" value="UniProtKB-UniRule"/>
</dbReference>
<dbReference type="CDD" id="cd02022">
    <property type="entry name" value="DPCK"/>
    <property type="match status" value="1"/>
</dbReference>
<dbReference type="PANTHER" id="PTHR10695">
    <property type="entry name" value="DEPHOSPHO-COA KINASE-RELATED"/>
    <property type="match status" value="1"/>
</dbReference>
<dbReference type="SUPFAM" id="SSF52540">
    <property type="entry name" value="P-loop containing nucleoside triphosphate hydrolases"/>
    <property type="match status" value="1"/>
</dbReference>
<comment type="caution">
    <text evidence="5">The sequence shown here is derived from an EMBL/GenBank/DDBJ whole genome shotgun (WGS) entry which is preliminary data.</text>
</comment>
<dbReference type="HAMAP" id="MF_00376">
    <property type="entry name" value="Dephospho_CoA_kinase"/>
    <property type="match status" value="1"/>
</dbReference>